<dbReference type="GO" id="GO:0016281">
    <property type="term" value="C:eukaryotic translation initiation factor 4F complex"/>
    <property type="evidence" value="ECO:0007669"/>
    <property type="project" value="TreeGrafter"/>
</dbReference>
<feature type="compositionally biased region" description="Basic and acidic residues" evidence="4">
    <location>
        <begin position="118"/>
        <end position="133"/>
    </location>
</feature>
<comment type="similarity">
    <text evidence="1">Belongs to the eukaryotic initiation factor 4G family.</text>
</comment>
<feature type="region of interest" description="Disordered" evidence="4">
    <location>
        <begin position="515"/>
        <end position="553"/>
    </location>
</feature>
<feature type="compositionally biased region" description="Basic and acidic residues" evidence="4">
    <location>
        <begin position="171"/>
        <end position="180"/>
    </location>
</feature>
<evidence type="ECO:0000313" key="6">
    <source>
        <dbReference type="EMBL" id="KAJ8609476.1"/>
    </source>
</evidence>
<dbReference type="Gene3D" id="1.25.40.180">
    <property type="match status" value="2"/>
</dbReference>
<dbReference type="GO" id="GO:0003729">
    <property type="term" value="F:mRNA binding"/>
    <property type="evidence" value="ECO:0007669"/>
    <property type="project" value="TreeGrafter"/>
</dbReference>
<feature type="region of interest" description="Disordered" evidence="4">
    <location>
        <begin position="1"/>
        <end position="251"/>
    </location>
</feature>
<dbReference type="Pfam" id="PF02854">
    <property type="entry name" value="MIF4G"/>
    <property type="match status" value="1"/>
</dbReference>
<feature type="domain" description="MI" evidence="5">
    <location>
        <begin position="661"/>
        <end position="788"/>
    </location>
</feature>
<name>A0AAD7UKG1_9STRA</name>
<organism evidence="6 7">
    <name type="scientific">Chrysophaeum taylorii</name>
    <dbReference type="NCBI Taxonomy" id="2483200"/>
    <lineage>
        <taxon>Eukaryota</taxon>
        <taxon>Sar</taxon>
        <taxon>Stramenopiles</taxon>
        <taxon>Ochrophyta</taxon>
        <taxon>Pelagophyceae</taxon>
        <taxon>Pelagomonadales</taxon>
        <taxon>Pelagomonadaceae</taxon>
        <taxon>Chrysophaeum</taxon>
    </lineage>
</organism>
<feature type="compositionally biased region" description="Low complexity" evidence="4">
    <location>
        <begin position="10"/>
        <end position="28"/>
    </location>
</feature>
<evidence type="ECO:0000256" key="2">
    <source>
        <dbReference type="ARBA" id="ARBA00022540"/>
    </source>
</evidence>
<keyword evidence="3" id="KW-0648">Protein biosynthesis</keyword>
<dbReference type="Proteomes" id="UP001230188">
    <property type="component" value="Unassembled WGS sequence"/>
</dbReference>
<keyword evidence="7" id="KW-1185">Reference proteome</keyword>
<feature type="compositionally biased region" description="Basic and acidic residues" evidence="4">
    <location>
        <begin position="515"/>
        <end position="531"/>
    </location>
</feature>
<feature type="compositionally biased region" description="Low complexity" evidence="4">
    <location>
        <begin position="614"/>
        <end position="623"/>
    </location>
</feature>
<reference evidence="6" key="1">
    <citation type="submission" date="2023-01" db="EMBL/GenBank/DDBJ databases">
        <title>Metagenome sequencing of chrysophaentin producing Chrysophaeum taylorii.</title>
        <authorList>
            <person name="Davison J."/>
            <person name="Bewley C."/>
        </authorList>
    </citation>
    <scope>NUCLEOTIDE SEQUENCE</scope>
    <source>
        <strain evidence="6">NIES-1699</strain>
    </source>
</reference>
<protein>
    <recommendedName>
        <fullName evidence="5">MI domain-containing protein</fullName>
    </recommendedName>
</protein>
<evidence type="ECO:0000259" key="5">
    <source>
        <dbReference type="PROSITE" id="PS51366"/>
    </source>
</evidence>
<dbReference type="SMART" id="SM00544">
    <property type="entry name" value="MA3"/>
    <property type="match status" value="1"/>
</dbReference>
<dbReference type="Pfam" id="PF02847">
    <property type="entry name" value="MA3"/>
    <property type="match status" value="1"/>
</dbReference>
<dbReference type="InterPro" id="IPR016024">
    <property type="entry name" value="ARM-type_fold"/>
</dbReference>
<dbReference type="GO" id="GO:0003743">
    <property type="term" value="F:translation initiation factor activity"/>
    <property type="evidence" value="ECO:0007669"/>
    <property type="project" value="UniProtKB-KW"/>
</dbReference>
<feature type="compositionally biased region" description="Acidic residues" evidence="4">
    <location>
        <begin position="29"/>
        <end position="39"/>
    </location>
</feature>
<dbReference type="InterPro" id="IPR003891">
    <property type="entry name" value="Initiation_fac_eIF4g_MI"/>
</dbReference>
<feature type="compositionally biased region" description="Pro residues" evidence="4">
    <location>
        <begin position="645"/>
        <end position="654"/>
    </location>
</feature>
<feature type="compositionally biased region" description="Basic and acidic residues" evidence="4">
    <location>
        <begin position="539"/>
        <end position="549"/>
    </location>
</feature>
<feature type="compositionally biased region" description="Basic and acidic residues" evidence="4">
    <location>
        <begin position="70"/>
        <end position="92"/>
    </location>
</feature>
<dbReference type="SMART" id="SM00543">
    <property type="entry name" value="MIF4G"/>
    <property type="match status" value="1"/>
</dbReference>
<evidence type="ECO:0000313" key="7">
    <source>
        <dbReference type="Proteomes" id="UP001230188"/>
    </source>
</evidence>
<dbReference type="SUPFAM" id="SSF48371">
    <property type="entry name" value="ARM repeat"/>
    <property type="match status" value="2"/>
</dbReference>
<dbReference type="PROSITE" id="PS51366">
    <property type="entry name" value="MI"/>
    <property type="match status" value="1"/>
</dbReference>
<evidence type="ECO:0000256" key="3">
    <source>
        <dbReference type="ARBA" id="ARBA00022917"/>
    </source>
</evidence>
<evidence type="ECO:0000256" key="1">
    <source>
        <dbReference type="ARBA" id="ARBA00005775"/>
    </source>
</evidence>
<feature type="region of interest" description="Disordered" evidence="4">
    <location>
        <begin position="591"/>
        <end position="656"/>
    </location>
</feature>
<dbReference type="AlphaFoldDB" id="A0AAD7UKG1"/>
<feature type="compositionally biased region" description="Low complexity" evidence="4">
    <location>
        <begin position="200"/>
        <end position="210"/>
    </location>
</feature>
<dbReference type="InterPro" id="IPR003890">
    <property type="entry name" value="MIF4G-like_typ-3"/>
</dbReference>
<evidence type="ECO:0000256" key="4">
    <source>
        <dbReference type="SAM" id="MobiDB-lite"/>
    </source>
</evidence>
<gene>
    <name evidence="6" type="ORF">CTAYLR_005467</name>
</gene>
<dbReference type="PANTHER" id="PTHR23253">
    <property type="entry name" value="EUKARYOTIC TRANSLATION INITIATION FACTOR 4 GAMMA"/>
    <property type="match status" value="1"/>
</dbReference>
<feature type="compositionally biased region" description="Acidic residues" evidence="4">
    <location>
        <begin position="107"/>
        <end position="117"/>
    </location>
</feature>
<sequence length="812" mass="89106">MPGLGLNANAAAWTPGAPVPATVVVPEESPVEDAEEEWERVEVAAVEESPRAKDAGEEDDEQQPPAAEEEEKRTAEANAAEELRILEEEMRRRQQSSVALLDAEGTWGDDDDDDEPEPERLPDDDKAERREVVEEPSPPLHSQEPREERSSFRPAPYSTSSRGGGGGGESRYARQDEYGRRPGGFSSSSREGGRYGGGYASRDGFNNSRGRSYRRDEDDEDSRPPRRSNSGSNLQQQHGNGLSEPPKPKEYQKPAWAKVGDETSDAVVLKKAKSILNKLTLEKFDRLSEEFVNLDLNSVELVAGAIDLIVDKAQRETHFVDIYAELCVKLAATPLAGLGEVEKGKKFRRLLLERCQAEFERDNDALVVEIEAISDEAERQARITSLRKVYIGHMFFIGALYKQELLRETIMHHCVQELFGDPDEPDDEKIECLAKLMTTIGKQLDAAALEKKESQKFMKAYFKQLKKLSKSDKLETRIRFLVRDLCELRENDWKPRRVVEQAKTIAEIHEDIKREEDVKAGKKPSTKKDGKGGASGSSKEGKAGNKVADDGWETVGTAKSVPAAMKPARNAVRAPDPAPVSSSAFGAFASLSTSSKSDKKKKKKKEEKPDKTTSKSSSSSSSSSKKDKGASSSSSDNKADHKPPPRSTPSPPAAPSFDEVAYKAKAKAAIDEYVAIQELDEVVACVTAELDTLAGSRSARYLVATQALDIMLNCKERDRGKLGPLLVELAKRDVLDAGALTKAFLELLEFLPDIAIDQPKAKDWLGDVLKTLVHANALTLDFLSAAPPPGIVDGGDEALGVWNAFKSYVDAK</sequence>
<keyword evidence="2" id="KW-0396">Initiation factor</keyword>
<comment type="caution">
    <text evidence="6">The sequence shown here is derived from an EMBL/GenBank/DDBJ whole genome shotgun (WGS) entry which is preliminary data.</text>
</comment>
<accession>A0AAD7UKG1</accession>
<dbReference type="EMBL" id="JAQMWT010000139">
    <property type="protein sequence ID" value="KAJ8609476.1"/>
    <property type="molecule type" value="Genomic_DNA"/>
</dbReference>
<dbReference type="PANTHER" id="PTHR23253:SF9">
    <property type="entry name" value="EUKARYOTIC TRANSLATION INITIATION FACTOR 4 GAMMA 2"/>
    <property type="match status" value="1"/>
</dbReference>
<proteinExistence type="inferred from homology"/>